<comment type="caution">
    <text evidence="3">Lacks conserved residue(s) required for the propagation of feature annotation.</text>
</comment>
<dbReference type="HAMAP" id="MF_00978">
    <property type="entry name" value="Bifunct_BirA"/>
    <property type="match status" value="1"/>
</dbReference>
<keyword evidence="3" id="KW-0238">DNA-binding</keyword>
<keyword evidence="6" id="KW-1185">Reference proteome</keyword>
<keyword evidence="3" id="KW-0067">ATP-binding</keyword>
<feature type="domain" description="BPL/LPL catalytic" evidence="4">
    <location>
        <begin position="74"/>
        <end position="260"/>
    </location>
</feature>
<accession>A0ABR5AYT9</accession>
<dbReference type="GO" id="GO:0016874">
    <property type="term" value="F:ligase activity"/>
    <property type="evidence" value="ECO:0007669"/>
    <property type="project" value="UniProtKB-KW"/>
</dbReference>
<protein>
    <recommendedName>
        <fullName evidence="3">Bifunctional ligase/repressor BirA</fullName>
    </recommendedName>
    <alternativeName>
        <fullName evidence="3">Biotin--[acetyl-CoA-carboxylase] ligase</fullName>
        <ecNumber evidence="3">6.3.4.15</ecNumber>
    </alternativeName>
    <alternativeName>
        <fullName evidence="3">Biotin--protein ligase</fullName>
    </alternativeName>
    <alternativeName>
        <fullName evidence="3">Biotin-[acetyl-CoA carboxylase] synthetase</fullName>
    </alternativeName>
</protein>
<evidence type="ECO:0000256" key="3">
    <source>
        <dbReference type="HAMAP-Rule" id="MF_00978"/>
    </source>
</evidence>
<evidence type="ECO:0000259" key="4">
    <source>
        <dbReference type="PROSITE" id="PS51733"/>
    </source>
</evidence>
<dbReference type="EC" id="6.3.4.15" evidence="3"/>
<dbReference type="NCBIfam" id="TIGR00121">
    <property type="entry name" value="birA_ligase"/>
    <property type="match status" value="1"/>
</dbReference>
<dbReference type="CDD" id="cd16442">
    <property type="entry name" value="BPL"/>
    <property type="match status" value="1"/>
</dbReference>
<comment type="similarity">
    <text evidence="3">Belongs to the biotin--protein ligase family.</text>
</comment>
<dbReference type="RefSeq" id="WP_174521402.1">
    <property type="nucleotide sequence ID" value="NZ_JARTHD010000004.1"/>
</dbReference>
<feature type="binding site" evidence="3">
    <location>
        <position position="189"/>
    </location>
    <ligand>
        <name>biotin</name>
        <dbReference type="ChEBI" id="CHEBI:57586"/>
    </ligand>
</feature>
<dbReference type="PANTHER" id="PTHR12835:SF5">
    <property type="entry name" value="BIOTIN--PROTEIN LIGASE"/>
    <property type="match status" value="1"/>
</dbReference>
<keyword evidence="3" id="KW-0547">Nucleotide-binding</keyword>
<comment type="caution">
    <text evidence="5">The sequence shown here is derived from an EMBL/GenBank/DDBJ whole genome shotgun (WGS) entry which is preliminary data.</text>
</comment>
<dbReference type="PROSITE" id="PS51733">
    <property type="entry name" value="BPL_LPL_CATALYTIC"/>
    <property type="match status" value="1"/>
</dbReference>
<dbReference type="PANTHER" id="PTHR12835">
    <property type="entry name" value="BIOTIN PROTEIN LIGASE"/>
    <property type="match status" value="1"/>
</dbReference>
<dbReference type="Pfam" id="PF03099">
    <property type="entry name" value="BPL_LplA_LipB"/>
    <property type="match status" value="1"/>
</dbReference>
<dbReference type="InterPro" id="IPR036388">
    <property type="entry name" value="WH-like_DNA-bd_sf"/>
</dbReference>
<dbReference type="InterPro" id="IPR045864">
    <property type="entry name" value="aa-tRNA-synth_II/BPL/LPL"/>
</dbReference>
<reference evidence="5 6" key="1">
    <citation type="submission" date="2015-01" db="EMBL/GenBank/DDBJ databases">
        <title>Genome Assembly of Bacillus badius MTCC 1458.</title>
        <authorList>
            <person name="Verma A."/>
            <person name="Khatri I."/>
            <person name="Mual P."/>
            <person name="Subramanian S."/>
            <person name="Krishnamurthi S."/>
        </authorList>
    </citation>
    <scope>NUCLEOTIDE SEQUENCE [LARGE SCALE GENOMIC DNA]</scope>
    <source>
        <strain evidence="5 6">MTCC 1458</strain>
    </source>
</reference>
<organism evidence="5 6">
    <name type="scientific">Bacillus badius</name>
    <dbReference type="NCBI Taxonomy" id="1455"/>
    <lineage>
        <taxon>Bacteria</taxon>
        <taxon>Bacillati</taxon>
        <taxon>Bacillota</taxon>
        <taxon>Bacilli</taxon>
        <taxon>Bacillales</taxon>
        <taxon>Bacillaceae</taxon>
        <taxon>Pseudobacillus</taxon>
    </lineage>
</organism>
<keyword evidence="3" id="KW-0678">Repressor</keyword>
<dbReference type="Gene3D" id="1.10.10.10">
    <property type="entry name" value="Winged helix-like DNA-binding domain superfamily/Winged helix DNA-binding domain"/>
    <property type="match status" value="1"/>
</dbReference>
<sequence length="328" mass="36643">MQSSVKQQLLEAFSKADGEFVSGQALAEILGCSRTAIWKHIESLRQEGFELEAVRKKGYRILTKPDKVTENEILIGLQTEWLGKEILALDSTPSTQKEAHRLAQEPFKEGTIVIAEEQTAGRGRMTRAWHSPKYTGIWMSVLLRPSLPPYKAPQFTLITAVAIVEAIMEVTGLQPEIKWPNDILLNGKKITGILTELQADADQIHSIIIGIGINVNQKEFPDELKEIATSLAIEKGEAVSRSQLVQEILKKLEGYYEEYMKEGFANIKKCWEKYALSIGKKITARTVTGTLHGKALGITEEGVLKLLDEEGTIHDIYSADIEIDKKEE</sequence>
<dbReference type="Gene3D" id="2.30.30.100">
    <property type="match status" value="1"/>
</dbReference>
<evidence type="ECO:0000313" key="6">
    <source>
        <dbReference type="Proteomes" id="UP000031982"/>
    </source>
</evidence>
<evidence type="ECO:0000313" key="5">
    <source>
        <dbReference type="EMBL" id="KIL79907.1"/>
    </source>
</evidence>
<dbReference type="EMBL" id="JXLP01000002">
    <property type="protein sequence ID" value="KIL79907.1"/>
    <property type="molecule type" value="Genomic_DNA"/>
</dbReference>
<keyword evidence="2 3" id="KW-0092">Biotin</keyword>
<keyword evidence="1 3" id="KW-0436">Ligase</keyword>
<dbReference type="InterPro" id="IPR030855">
    <property type="entry name" value="Bifunct_BirA"/>
</dbReference>
<dbReference type="InterPro" id="IPR013196">
    <property type="entry name" value="HTH_11"/>
</dbReference>
<evidence type="ECO:0000256" key="2">
    <source>
        <dbReference type="ARBA" id="ARBA00023267"/>
    </source>
</evidence>
<comment type="catalytic activity">
    <reaction evidence="3">
        <text>biotin + L-lysyl-[protein] + ATP = N(6)-biotinyl-L-lysyl-[protein] + AMP + diphosphate + H(+)</text>
        <dbReference type="Rhea" id="RHEA:11756"/>
        <dbReference type="Rhea" id="RHEA-COMP:9752"/>
        <dbReference type="Rhea" id="RHEA-COMP:10505"/>
        <dbReference type="ChEBI" id="CHEBI:15378"/>
        <dbReference type="ChEBI" id="CHEBI:29969"/>
        <dbReference type="ChEBI" id="CHEBI:30616"/>
        <dbReference type="ChEBI" id="CHEBI:33019"/>
        <dbReference type="ChEBI" id="CHEBI:57586"/>
        <dbReference type="ChEBI" id="CHEBI:83144"/>
        <dbReference type="ChEBI" id="CHEBI:456215"/>
        <dbReference type="EC" id="6.3.4.15"/>
    </reaction>
</comment>
<keyword evidence="3" id="KW-0804">Transcription</keyword>
<gene>
    <name evidence="3" type="primary">birA</name>
    <name evidence="5" type="ORF">SD77_2361</name>
</gene>
<keyword evidence="3" id="KW-0805">Transcription regulation</keyword>
<dbReference type="Gene3D" id="3.30.930.10">
    <property type="entry name" value="Bira Bifunctional Protein, Domain 2"/>
    <property type="match status" value="1"/>
</dbReference>
<proteinExistence type="inferred from homology"/>
<comment type="function">
    <text evidence="3">Acts both as a biotin--[acetyl-CoA-carboxylase] ligase and a repressor.</text>
</comment>
<dbReference type="Pfam" id="PF02237">
    <property type="entry name" value="BPL_C"/>
    <property type="match status" value="1"/>
</dbReference>
<dbReference type="SUPFAM" id="SSF55681">
    <property type="entry name" value="Class II aaRS and biotin synthetases"/>
    <property type="match status" value="1"/>
</dbReference>
<dbReference type="InterPro" id="IPR036390">
    <property type="entry name" value="WH_DNA-bd_sf"/>
</dbReference>
<dbReference type="InterPro" id="IPR004408">
    <property type="entry name" value="Biotin_CoA_COase_ligase"/>
</dbReference>
<dbReference type="Pfam" id="PF08279">
    <property type="entry name" value="HTH_11"/>
    <property type="match status" value="1"/>
</dbReference>
<dbReference type="SUPFAM" id="SSF46785">
    <property type="entry name" value="Winged helix' DNA-binding domain"/>
    <property type="match status" value="1"/>
</dbReference>
<evidence type="ECO:0000256" key="1">
    <source>
        <dbReference type="ARBA" id="ARBA00022598"/>
    </source>
</evidence>
<name>A0ABR5AYT9_BACBA</name>
<feature type="DNA-binding region" description="H-T-H motif" evidence="3">
    <location>
        <begin position="23"/>
        <end position="42"/>
    </location>
</feature>
<dbReference type="InterPro" id="IPR004143">
    <property type="entry name" value="BPL_LPL_catalytic"/>
</dbReference>
<dbReference type="InterPro" id="IPR003142">
    <property type="entry name" value="BPL_C"/>
</dbReference>
<feature type="binding site" evidence="3">
    <location>
        <position position="118"/>
    </location>
    <ligand>
        <name>biotin</name>
        <dbReference type="ChEBI" id="CHEBI:57586"/>
    </ligand>
</feature>
<dbReference type="Proteomes" id="UP000031982">
    <property type="component" value="Unassembled WGS sequence"/>
</dbReference>
<feature type="binding site" evidence="3">
    <location>
        <begin position="122"/>
        <end position="124"/>
    </location>
    <ligand>
        <name>biotin</name>
        <dbReference type="ChEBI" id="CHEBI:57586"/>
    </ligand>
</feature>